<gene>
    <name evidence="1" type="primary">RvY_07360</name>
    <name evidence="1" type="synonym">RvY_07360.2</name>
    <name evidence="1" type="ORF">RvY_07360-2</name>
</gene>
<sequence>MVVDNFVLHRKPVRSRSLDLQTFKALASNKSIKTESTHNFRRPLCLQDVLVSSPNIFSISSVGGMLVTCLQSLTFRRDGQIENFEQRSGSLLKVTSQLW</sequence>
<keyword evidence="2" id="KW-1185">Reference proteome</keyword>
<reference evidence="1 2" key="1">
    <citation type="journal article" date="2016" name="Nat. Commun.">
        <title>Extremotolerant tardigrade genome and improved radiotolerance of human cultured cells by tardigrade-unique protein.</title>
        <authorList>
            <person name="Hashimoto T."/>
            <person name="Horikawa D.D."/>
            <person name="Saito Y."/>
            <person name="Kuwahara H."/>
            <person name="Kozuka-Hata H."/>
            <person name="Shin-I T."/>
            <person name="Minakuchi Y."/>
            <person name="Ohishi K."/>
            <person name="Motoyama A."/>
            <person name="Aizu T."/>
            <person name="Enomoto A."/>
            <person name="Kondo K."/>
            <person name="Tanaka S."/>
            <person name="Hara Y."/>
            <person name="Koshikawa S."/>
            <person name="Sagara H."/>
            <person name="Miura T."/>
            <person name="Yokobori S."/>
            <person name="Miyagawa K."/>
            <person name="Suzuki Y."/>
            <person name="Kubo T."/>
            <person name="Oyama M."/>
            <person name="Kohara Y."/>
            <person name="Fujiyama A."/>
            <person name="Arakawa K."/>
            <person name="Katayama T."/>
            <person name="Toyoda A."/>
            <person name="Kunieda T."/>
        </authorList>
    </citation>
    <scope>NUCLEOTIDE SEQUENCE [LARGE SCALE GENOMIC DNA]</scope>
    <source>
        <strain evidence="1 2">YOKOZUNA-1</strain>
    </source>
</reference>
<dbReference type="EMBL" id="BDGG01000003">
    <property type="protein sequence ID" value="GAU95805.1"/>
    <property type="molecule type" value="Genomic_DNA"/>
</dbReference>
<dbReference type="Proteomes" id="UP000186922">
    <property type="component" value="Unassembled WGS sequence"/>
</dbReference>
<dbReference type="AlphaFoldDB" id="A0A1D1V506"/>
<accession>A0A1D1V506</accession>
<evidence type="ECO:0000313" key="1">
    <source>
        <dbReference type="EMBL" id="GAU95805.1"/>
    </source>
</evidence>
<name>A0A1D1V506_RAMVA</name>
<protein>
    <submittedName>
        <fullName evidence="1">Uncharacterized protein</fullName>
    </submittedName>
</protein>
<comment type="caution">
    <text evidence="1">The sequence shown here is derived from an EMBL/GenBank/DDBJ whole genome shotgun (WGS) entry which is preliminary data.</text>
</comment>
<organism evidence="1 2">
    <name type="scientific">Ramazzottius varieornatus</name>
    <name type="common">Water bear</name>
    <name type="synonym">Tardigrade</name>
    <dbReference type="NCBI Taxonomy" id="947166"/>
    <lineage>
        <taxon>Eukaryota</taxon>
        <taxon>Metazoa</taxon>
        <taxon>Ecdysozoa</taxon>
        <taxon>Tardigrada</taxon>
        <taxon>Eutardigrada</taxon>
        <taxon>Parachela</taxon>
        <taxon>Hypsibioidea</taxon>
        <taxon>Ramazzottiidae</taxon>
        <taxon>Ramazzottius</taxon>
    </lineage>
</organism>
<proteinExistence type="predicted"/>
<evidence type="ECO:0000313" key="2">
    <source>
        <dbReference type="Proteomes" id="UP000186922"/>
    </source>
</evidence>